<feature type="transmembrane region" description="Helical" evidence="7">
    <location>
        <begin position="444"/>
        <end position="467"/>
    </location>
</feature>
<dbReference type="SUPFAM" id="SSF56112">
    <property type="entry name" value="Protein kinase-like (PK-like)"/>
    <property type="match status" value="1"/>
</dbReference>
<dbReference type="GO" id="GO:0004674">
    <property type="term" value="F:protein serine/threonine kinase activity"/>
    <property type="evidence" value="ECO:0007669"/>
    <property type="project" value="TreeGrafter"/>
</dbReference>
<dbReference type="PANTHER" id="PTHR43289:SF6">
    <property type="entry name" value="SERINE_THREONINE-PROTEIN KINASE NEKL-3"/>
    <property type="match status" value="1"/>
</dbReference>
<protein>
    <recommendedName>
        <fullName evidence="8">Protein kinase domain-containing protein</fullName>
    </recommendedName>
</protein>
<evidence type="ECO:0000259" key="8">
    <source>
        <dbReference type="PROSITE" id="PS50011"/>
    </source>
</evidence>
<evidence type="ECO:0000256" key="3">
    <source>
        <dbReference type="ARBA" id="ARBA00022777"/>
    </source>
</evidence>
<keyword evidence="3" id="KW-0418">Kinase</keyword>
<keyword evidence="7" id="KW-0472">Membrane</keyword>
<keyword evidence="2 5" id="KW-0547">Nucleotide-binding</keyword>
<dbReference type="InterPro" id="IPR011009">
    <property type="entry name" value="Kinase-like_dom_sf"/>
</dbReference>
<dbReference type="SMART" id="SM00220">
    <property type="entry name" value="S_TKc"/>
    <property type="match status" value="1"/>
</dbReference>
<feature type="binding site" evidence="5">
    <location>
        <position position="109"/>
    </location>
    <ligand>
        <name>ATP</name>
        <dbReference type="ChEBI" id="CHEBI:30616"/>
    </ligand>
</feature>
<evidence type="ECO:0000256" key="5">
    <source>
        <dbReference type="PROSITE-ProRule" id="PRU10141"/>
    </source>
</evidence>
<gene>
    <name evidence="9" type="ORF">FTUN_5872</name>
</gene>
<dbReference type="KEGG" id="ftj:FTUN_5872"/>
<dbReference type="Proteomes" id="UP000503447">
    <property type="component" value="Chromosome"/>
</dbReference>
<dbReference type="PROSITE" id="PS50011">
    <property type="entry name" value="PROTEIN_KINASE_DOM"/>
    <property type="match status" value="1"/>
</dbReference>
<keyword evidence="1" id="KW-0808">Transferase</keyword>
<organism evidence="9 10">
    <name type="scientific">Frigoriglobus tundricola</name>
    <dbReference type="NCBI Taxonomy" id="2774151"/>
    <lineage>
        <taxon>Bacteria</taxon>
        <taxon>Pseudomonadati</taxon>
        <taxon>Planctomycetota</taxon>
        <taxon>Planctomycetia</taxon>
        <taxon>Gemmatales</taxon>
        <taxon>Gemmataceae</taxon>
        <taxon>Frigoriglobus</taxon>
    </lineage>
</organism>
<dbReference type="InterPro" id="IPR017441">
    <property type="entry name" value="Protein_kinase_ATP_BS"/>
</dbReference>
<keyword evidence="7" id="KW-0812">Transmembrane</keyword>
<name>A0A6M5YXR4_9BACT</name>
<proteinExistence type="predicted"/>
<dbReference type="Gene3D" id="3.30.200.20">
    <property type="entry name" value="Phosphorylase Kinase, domain 1"/>
    <property type="match status" value="1"/>
</dbReference>
<keyword evidence="10" id="KW-1185">Reference proteome</keyword>
<keyword evidence="7" id="KW-1133">Transmembrane helix</keyword>
<dbReference type="CDD" id="cd14014">
    <property type="entry name" value="STKc_PknB_like"/>
    <property type="match status" value="1"/>
</dbReference>
<evidence type="ECO:0000256" key="7">
    <source>
        <dbReference type="SAM" id="Phobius"/>
    </source>
</evidence>
<reference evidence="10" key="1">
    <citation type="submission" date="2020-05" db="EMBL/GenBank/DDBJ databases">
        <title>Frigoriglobus tundricola gen. nov., sp. nov., a psychrotolerant cellulolytic planctomycete of the family Gemmataceae with two divergent copies of 16S rRNA gene.</title>
        <authorList>
            <person name="Kulichevskaya I.S."/>
            <person name="Ivanova A.A."/>
            <person name="Naumoff D.G."/>
            <person name="Beletsky A.V."/>
            <person name="Rijpstra W.I.C."/>
            <person name="Sinninghe Damste J.S."/>
            <person name="Mardanov A.V."/>
            <person name="Ravin N.V."/>
            <person name="Dedysh S.N."/>
        </authorList>
    </citation>
    <scope>NUCLEOTIDE SEQUENCE [LARGE SCALE GENOMIC DNA]</scope>
    <source>
        <strain evidence="10">PL17</strain>
    </source>
</reference>
<dbReference type="PROSITE" id="PS00107">
    <property type="entry name" value="PROTEIN_KINASE_ATP"/>
    <property type="match status" value="1"/>
</dbReference>
<evidence type="ECO:0000313" key="10">
    <source>
        <dbReference type="Proteomes" id="UP000503447"/>
    </source>
</evidence>
<evidence type="ECO:0000256" key="2">
    <source>
        <dbReference type="ARBA" id="ARBA00022741"/>
    </source>
</evidence>
<accession>A0A6M5YXR4</accession>
<feature type="region of interest" description="Disordered" evidence="6">
    <location>
        <begin position="374"/>
        <end position="424"/>
    </location>
</feature>
<dbReference type="Gene3D" id="1.10.510.10">
    <property type="entry name" value="Transferase(Phosphotransferase) domain 1"/>
    <property type="match status" value="1"/>
</dbReference>
<evidence type="ECO:0000313" key="9">
    <source>
        <dbReference type="EMBL" id="QJW98284.1"/>
    </source>
</evidence>
<keyword evidence="4 5" id="KW-0067">ATP-binding</keyword>
<evidence type="ECO:0000256" key="4">
    <source>
        <dbReference type="ARBA" id="ARBA00022840"/>
    </source>
</evidence>
<dbReference type="PANTHER" id="PTHR43289">
    <property type="entry name" value="MITOGEN-ACTIVATED PROTEIN KINASE KINASE KINASE 20-RELATED"/>
    <property type="match status" value="1"/>
</dbReference>
<dbReference type="AlphaFoldDB" id="A0A6M5YXR4"/>
<evidence type="ECO:0000256" key="6">
    <source>
        <dbReference type="SAM" id="MobiDB-lite"/>
    </source>
</evidence>
<dbReference type="EMBL" id="CP053452">
    <property type="protein sequence ID" value="QJW98284.1"/>
    <property type="molecule type" value="Genomic_DNA"/>
</dbReference>
<evidence type="ECO:0000256" key="1">
    <source>
        <dbReference type="ARBA" id="ARBA00022679"/>
    </source>
</evidence>
<feature type="domain" description="Protein kinase" evidence="8">
    <location>
        <begin position="74"/>
        <end position="339"/>
    </location>
</feature>
<dbReference type="RefSeq" id="WP_171473502.1">
    <property type="nucleotide sequence ID" value="NZ_CP053452.2"/>
</dbReference>
<dbReference type="GO" id="GO:0005524">
    <property type="term" value="F:ATP binding"/>
    <property type="evidence" value="ECO:0007669"/>
    <property type="project" value="UniProtKB-UniRule"/>
</dbReference>
<sequence>MAAIAPASSADLLDLLRKSNILSPARFKAVPGADALPLDPSQAAALLVQRGFVTKFQATQLLAGRHKGFRIGPYVIQDLLGRGGMGAVYLGEHLELHRKVAIKVLAPGKGDDHTLAVERFLREARAVAALDHPNIVRIFDVARHNSAPYLVMEYVEGETLQQTLDRDGRVPYEVAAEYAAQAAAGLQHAHEQGFVHRDIKPGNLIRDRFGAVKILDMGLARSASDKDKLTEMHDHGAVVGTADFISPEQAINCPQVDGRADIYSLGATLYTLIVGKTPFDGNTTQKLMQHQLKTAPELTATHAELPAGLSAVVAKMLAKKPADRFQTPTEVIAALAPWTGNSNRVLAGLSRTRLGQGTDPHVPLADWAMQGSSLRLNDTPEPRSARDSAAFDPSGAQVTAAMSASETARSRTPAPTPTPDELVPVVSTPYRHRAPDSAAQSRNLALIVLGSAVAVLFTGILIGWLAFGR</sequence>
<feature type="compositionally biased region" description="Polar residues" evidence="6">
    <location>
        <begin position="396"/>
        <end position="406"/>
    </location>
</feature>
<dbReference type="InterPro" id="IPR000719">
    <property type="entry name" value="Prot_kinase_dom"/>
</dbReference>
<dbReference type="Pfam" id="PF00069">
    <property type="entry name" value="Pkinase"/>
    <property type="match status" value="1"/>
</dbReference>